<feature type="transmembrane region" description="Helical" evidence="17">
    <location>
        <begin position="461"/>
        <end position="483"/>
    </location>
</feature>
<proteinExistence type="predicted"/>
<evidence type="ECO:0000256" key="10">
    <source>
        <dbReference type="ARBA" id="ARBA00022842"/>
    </source>
</evidence>
<dbReference type="GO" id="GO:0043682">
    <property type="term" value="F:P-type divalent copper transporter activity"/>
    <property type="evidence" value="ECO:0007669"/>
    <property type="project" value="TreeGrafter"/>
</dbReference>
<keyword evidence="3" id="KW-0813">Transport</keyword>
<evidence type="ECO:0000256" key="17">
    <source>
        <dbReference type="SAM" id="Phobius"/>
    </source>
</evidence>
<feature type="domain" description="HMA" evidence="18">
    <location>
        <begin position="370"/>
        <end position="436"/>
    </location>
</feature>
<feature type="non-terminal residue" evidence="19">
    <location>
        <position position="818"/>
    </location>
</feature>
<dbReference type="GO" id="GO:0016020">
    <property type="term" value="C:membrane"/>
    <property type="evidence" value="ECO:0007669"/>
    <property type="project" value="InterPro"/>
</dbReference>
<dbReference type="GO" id="GO:0005507">
    <property type="term" value="F:copper ion binding"/>
    <property type="evidence" value="ECO:0007669"/>
    <property type="project" value="InterPro"/>
</dbReference>
<dbReference type="EC" id="7.2.2.8" evidence="2"/>
<protein>
    <recommendedName>
        <fullName evidence="2">P-type Cu(+) transporter</fullName>
        <ecNumber evidence="2">7.2.2.8</ecNumber>
    </recommendedName>
    <alternativeName>
        <fullName evidence="15">Cu(2+)-ATPase</fullName>
    </alternativeName>
</protein>
<comment type="caution">
    <text evidence="19">The sequence shown here is derived from an EMBL/GenBank/DDBJ whole genome shotgun (WGS) entry which is preliminary data.</text>
</comment>
<dbReference type="PANTHER" id="PTHR43520">
    <property type="entry name" value="ATP7, ISOFORM B"/>
    <property type="match status" value="1"/>
</dbReference>
<dbReference type="PANTHER" id="PTHR43520:SF8">
    <property type="entry name" value="P-TYPE CU(+) TRANSPORTER"/>
    <property type="match status" value="1"/>
</dbReference>
<feature type="transmembrane region" description="Helical" evidence="17">
    <location>
        <begin position="724"/>
        <end position="750"/>
    </location>
</feature>
<keyword evidence="13" id="KW-0186">Copper</keyword>
<gene>
    <name evidence="19" type="ORF">HK097_004368</name>
</gene>
<dbReference type="PRINTS" id="PR00943">
    <property type="entry name" value="CUATPASE"/>
</dbReference>
<dbReference type="NCBIfam" id="TIGR00003">
    <property type="entry name" value="copper ion binding protein"/>
    <property type="match status" value="4"/>
</dbReference>
<evidence type="ECO:0000256" key="9">
    <source>
        <dbReference type="ARBA" id="ARBA00022840"/>
    </source>
</evidence>
<reference evidence="19" key="1">
    <citation type="submission" date="2020-05" db="EMBL/GenBank/DDBJ databases">
        <title>Phylogenomic resolution of chytrid fungi.</title>
        <authorList>
            <person name="Stajich J.E."/>
            <person name="Amses K."/>
            <person name="Simmons R."/>
            <person name="Seto K."/>
            <person name="Myers J."/>
            <person name="Bonds A."/>
            <person name="Quandt C.A."/>
            <person name="Barry K."/>
            <person name="Liu P."/>
            <person name="Grigoriev I."/>
            <person name="Longcore J.E."/>
            <person name="James T.Y."/>
        </authorList>
    </citation>
    <scope>NUCLEOTIDE SEQUENCE</scope>
    <source>
        <strain evidence="19">JEL0318</strain>
    </source>
</reference>
<dbReference type="GO" id="GO:0005524">
    <property type="term" value="F:ATP binding"/>
    <property type="evidence" value="ECO:0007669"/>
    <property type="project" value="UniProtKB-KW"/>
</dbReference>
<dbReference type="InterPro" id="IPR001757">
    <property type="entry name" value="P_typ_ATPase"/>
</dbReference>
<keyword evidence="8" id="KW-0187">Copper transport</keyword>
<accession>A0AAD5S1I1</accession>
<dbReference type="FunFam" id="3.30.70.100:FF:000001">
    <property type="entry name" value="ATPase copper transporting beta"/>
    <property type="match status" value="5"/>
</dbReference>
<keyword evidence="11" id="KW-1278">Translocase</keyword>
<dbReference type="Gene3D" id="3.30.70.100">
    <property type="match status" value="5"/>
</dbReference>
<evidence type="ECO:0000313" key="19">
    <source>
        <dbReference type="EMBL" id="KAJ3034894.1"/>
    </source>
</evidence>
<dbReference type="Gene3D" id="2.70.150.10">
    <property type="entry name" value="Calcium-transporting ATPase, cytoplasmic transduction domain A"/>
    <property type="match status" value="1"/>
</dbReference>
<evidence type="ECO:0000256" key="15">
    <source>
        <dbReference type="ARBA" id="ARBA00080126"/>
    </source>
</evidence>
<evidence type="ECO:0000256" key="13">
    <source>
        <dbReference type="ARBA" id="ARBA00023008"/>
    </source>
</evidence>
<dbReference type="EMBL" id="JADGJD010002108">
    <property type="protein sequence ID" value="KAJ3034894.1"/>
    <property type="molecule type" value="Genomic_DNA"/>
</dbReference>
<keyword evidence="9" id="KW-0067">ATP-binding</keyword>
<keyword evidence="12 17" id="KW-1133">Transmembrane helix</keyword>
<organism evidence="19 20">
    <name type="scientific">Rhizophlyctis rosea</name>
    <dbReference type="NCBI Taxonomy" id="64517"/>
    <lineage>
        <taxon>Eukaryota</taxon>
        <taxon>Fungi</taxon>
        <taxon>Fungi incertae sedis</taxon>
        <taxon>Chytridiomycota</taxon>
        <taxon>Chytridiomycota incertae sedis</taxon>
        <taxon>Chytridiomycetes</taxon>
        <taxon>Rhizophlyctidales</taxon>
        <taxon>Rhizophlyctidaceae</taxon>
        <taxon>Rhizophlyctis</taxon>
    </lineage>
</organism>
<dbReference type="Proteomes" id="UP001212841">
    <property type="component" value="Unassembled WGS sequence"/>
</dbReference>
<evidence type="ECO:0000256" key="11">
    <source>
        <dbReference type="ARBA" id="ARBA00022967"/>
    </source>
</evidence>
<evidence type="ECO:0000256" key="7">
    <source>
        <dbReference type="ARBA" id="ARBA00022741"/>
    </source>
</evidence>
<name>A0AAD5S1I1_9FUNG</name>
<feature type="compositionally biased region" description="Low complexity" evidence="16">
    <location>
        <begin position="275"/>
        <end position="287"/>
    </location>
</feature>
<feature type="domain" description="HMA" evidence="18">
    <location>
        <begin position="6"/>
        <end position="72"/>
    </location>
</feature>
<comment type="subcellular location">
    <subcellularLocation>
        <location evidence="1">Endomembrane system</location>
        <topology evidence="1">Multi-pass membrane protein</topology>
    </subcellularLocation>
</comment>
<dbReference type="Pfam" id="PF00403">
    <property type="entry name" value="HMA"/>
    <property type="match status" value="5"/>
</dbReference>
<sequence length="818" mass="86278">MTSNSQTLILSVKGMTCNSCVNSIESQLKPLPGVLSASVSLSEEKATILFNPSLQNAATISETVEDCGFDVAFLSGATGAGSAKKQDSAFLAEWDPLSEKVGVVEDGWGDVAEEKELRISVKGMTCQSCVSAVTQALKSLPGVESPVVDLASESATLRFDGSIISVDNILSAVEDAGFEAGLPSTDPSKHVITVKGMTCQSCVKAVTGAVQPLLGVSSVLVELEHDRATVTLDTSLTSVQKVIDAIEDAGFEAYISAPPTSVKAVLPKPPIIERPQSPSKLSPSRSSIDTHRGPVKNVTLEVHGMTCASCVASIEKHLRSTPGVVSCKVALLAERAEVQFEELLLSGDKIAGLIDDIGFEARVLPDEVLGSVDLKIFGMTCGSCSGKIERETSKLPGIISVSVNLLGQSGRFQYDSNVIGVRDIVEKVESLGFNAFLADAGSNAQVESLQRTKEIQEWRKAFWKSFYFALPVAIISMVLPMLTPSLVNLAIIPGLSLGNLTMLILTVPVQFGIGKRLYIAAWKALKHGSYTMDVLITLGTSIAFLFSVLSLLVAVCHRDDVRSPQVFFETCTTLITFVTLGRYLENSAKGKTSTALSKLISLAPTTATLLTVDEKTGGLGERSIPSEFVKAGDLLKVFPGERVPTDGVVEFGGSDVDESLVTGEPVPVRKKVGDAVIGGTVNGSGMFHMRAVRVGSDTTLAQIVKLVNDAQVSKAPIQDIADKVAGWFVPGVIGLGVVTFLTWMCIMGVWGWRPPGFEEDSSVFYVCVNMCISVIVVACPCALGLATPTAVMVGTGVGAKLGILIKGGGPLEKAGRVT</sequence>
<feature type="transmembrane region" description="Helical" evidence="17">
    <location>
        <begin position="534"/>
        <end position="554"/>
    </location>
</feature>
<dbReference type="SUPFAM" id="SSF81653">
    <property type="entry name" value="Calcium ATPase, transduction domain A"/>
    <property type="match status" value="1"/>
</dbReference>
<keyword evidence="6" id="KW-0677">Repeat</keyword>
<keyword evidence="10" id="KW-0460">Magnesium</keyword>
<evidence type="ECO:0000256" key="2">
    <source>
        <dbReference type="ARBA" id="ARBA00012517"/>
    </source>
</evidence>
<feature type="transmembrane region" description="Helical" evidence="17">
    <location>
        <begin position="762"/>
        <end position="786"/>
    </location>
</feature>
<dbReference type="SUPFAM" id="SSF81665">
    <property type="entry name" value="Calcium ATPase, transmembrane domain M"/>
    <property type="match status" value="1"/>
</dbReference>
<dbReference type="Pfam" id="PF00122">
    <property type="entry name" value="E1-E2_ATPase"/>
    <property type="match status" value="1"/>
</dbReference>
<feature type="transmembrane region" description="Helical" evidence="17">
    <location>
        <begin position="489"/>
        <end position="513"/>
    </location>
</feature>
<evidence type="ECO:0000256" key="5">
    <source>
        <dbReference type="ARBA" id="ARBA00022723"/>
    </source>
</evidence>
<keyword evidence="5" id="KW-0479">Metal-binding</keyword>
<evidence type="ECO:0000256" key="4">
    <source>
        <dbReference type="ARBA" id="ARBA00022692"/>
    </source>
</evidence>
<feature type="domain" description="HMA" evidence="18">
    <location>
        <begin position="188"/>
        <end position="254"/>
    </location>
</feature>
<dbReference type="PROSITE" id="PS01047">
    <property type="entry name" value="HMA_1"/>
    <property type="match status" value="4"/>
</dbReference>
<feature type="domain" description="HMA" evidence="18">
    <location>
        <begin position="296"/>
        <end position="362"/>
    </location>
</feature>
<evidence type="ECO:0000259" key="18">
    <source>
        <dbReference type="PROSITE" id="PS50846"/>
    </source>
</evidence>
<keyword evidence="7" id="KW-0547">Nucleotide-binding</keyword>
<evidence type="ECO:0000313" key="20">
    <source>
        <dbReference type="Proteomes" id="UP001212841"/>
    </source>
</evidence>
<keyword evidence="14 17" id="KW-0472">Membrane</keyword>
<evidence type="ECO:0000256" key="8">
    <source>
        <dbReference type="ARBA" id="ARBA00022796"/>
    </source>
</evidence>
<keyword evidence="8" id="KW-0406">Ion transport</keyword>
<keyword evidence="4 17" id="KW-0812">Transmembrane</keyword>
<dbReference type="InterPro" id="IPR017969">
    <property type="entry name" value="Heavy-metal-associated_CS"/>
</dbReference>
<evidence type="ECO:0000256" key="6">
    <source>
        <dbReference type="ARBA" id="ARBA00022737"/>
    </source>
</evidence>
<dbReference type="GO" id="GO:0055070">
    <property type="term" value="P:copper ion homeostasis"/>
    <property type="evidence" value="ECO:0007669"/>
    <property type="project" value="TreeGrafter"/>
</dbReference>
<feature type="domain" description="HMA" evidence="18">
    <location>
        <begin position="115"/>
        <end position="181"/>
    </location>
</feature>
<dbReference type="NCBIfam" id="TIGR01494">
    <property type="entry name" value="ATPase_P-type"/>
    <property type="match status" value="1"/>
</dbReference>
<keyword evidence="20" id="KW-1185">Reference proteome</keyword>
<dbReference type="PRINTS" id="PR00942">
    <property type="entry name" value="CUATPASEI"/>
</dbReference>
<dbReference type="CDD" id="cd00371">
    <property type="entry name" value="HMA"/>
    <property type="match status" value="5"/>
</dbReference>
<feature type="region of interest" description="Disordered" evidence="16">
    <location>
        <begin position="272"/>
        <end position="292"/>
    </location>
</feature>
<evidence type="ECO:0000256" key="1">
    <source>
        <dbReference type="ARBA" id="ARBA00004127"/>
    </source>
</evidence>
<dbReference type="InterPro" id="IPR006122">
    <property type="entry name" value="HMA_Cu_ion-bd"/>
</dbReference>
<dbReference type="InterPro" id="IPR008250">
    <property type="entry name" value="ATPase_P-typ_transduc_dom_A_sf"/>
</dbReference>
<dbReference type="GO" id="GO:0016887">
    <property type="term" value="F:ATP hydrolysis activity"/>
    <property type="evidence" value="ECO:0007669"/>
    <property type="project" value="InterPro"/>
</dbReference>
<dbReference type="InterPro" id="IPR036163">
    <property type="entry name" value="HMA_dom_sf"/>
</dbReference>
<evidence type="ECO:0000256" key="12">
    <source>
        <dbReference type="ARBA" id="ARBA00022989"/>
    </source>
</evidence>
<dbReference type="AlphaFoldDB" id="A0AAD5S1I1"/>
<dbReference type="GO" id="GO:0140581">
    <property type="term" value="F:P-type monovalent copper transporter activity"/>
    <property type="evidence" value="ECO:0007669"/>
    <property type="project" value="UniProtKB-EC"/>
</dbReference>
<dbReference type="InterPro" id="IPR006121">
    <property type="entry name" value="HMA_dom"/>
</dbReference>
<dbReference type="InterPro" id="IPR023298">
    <property type="entry name" value="ATPase_P-typ_TM_dom_sf"/>
</dbReference>
<dbReference type="InterPro" id="IPR059000">
    <property type="entry name" value="ATPase_P-type_domA"/>
</dbReference>
<evidence type="ECO:0000256" key="16">
    <source>
        <dbReference type="SAM" id="MobiDB-lite"/>
    </source>
</evidence>
<evidence type="ECO:0000256" key="3">
    <source>
        <dbReference type="ARBA" id="ARBA00022448"/>
    </source>
</evidence>
<dbReference type="SUPFAM" id="SSF55008">
    <property type="entry name" value="HMA, heavy metal-associated domain"/>
    <property type="match status" value="5"/>
</dbReference>
<dbReference type="FunFam" id="2.70.150.10:FF:000002">
    <property type="entry name" value="Copper-transporting ATPase 1, putative"/>
    <property type="match status" value="1"/>
</dbReference>
<dbReference type="GO" id="GO:0012505">
    <property type="term" value="C:endomembrane system"/>
    <property type="evidence" value="ECO:0007669"/>
    <property type="project" value="UniProtKB-SubCell"/>
</dbReference>
<evidence type="ECO:0000256" key="14">
    <source>
        <dbReference type="ARBA" id="ARBA00023136"/>
    </source>
</evidence>
<dbReference type="PROSITE" id="PS50846">
    <property type="entry name" value="HMA_2"/>
    <property type="match status" value="5"/>
</dbReference>